<dbReference type="RefSeq" id="WP_135532937.1">
    <property type="nucleotide sequence ID" value="NZ_SRKZ01000009.1"/>
</dbReference>
<dbReference type="Proteomes" id="UP000298284">
    <property type="component" value="Unassembled WGS sequence"/>
</dbReference>
<name>A0A4Z0MCV5_9BACT</name>
<organism evidence="2 3">
    <name type="scientific">Hymenobacter wooponensis</name>
    <dbReference type="NCBI Taxonomy" id="1525360"/>
    <lineage>
        <taxon>Bacteria</taxon>
        <taxon>Pseudomonadati</taxon>
        <taxon>Bacteroidota</taxon>
        <taxon>Cytophagia</taxon>
        <taxon>Cytophagales</taxon>
        <taxon>Hymenobacteraceae</taxon>
        <taxon>Hymenobacter</taxon>
    </lineage>
</organism>
<sequence>MKNTPLNLCTTRLHGGEYGLYVALRERADNVMNAETEPIYGHKPARYLLQEIAAGNKEYSELLLSKETVIGRRETGEILHELALLQTHLWKAGRVLRVRFLEGPEHVHRQIETIAKTWETHANITFDFIAQGQAEVRISFTRSGSWSLVGTDALTERDQNKATMNFDLSDETTSPDAFPATILHEFGHCLGCVHEHQSPAAAIQWNKPLIYSRLFQAYGWDRQKVDTNFFEQAEKALITNSGYDPLSIMHYSFPPEFTVPPTPTPHNTQLSAQDIAFISRCYPFPASSTASTLLKG</sequence>
<keyword evidence="3" id="KW-1185">Reference proteome</keyword>
<evidence type="ECO:0000313" key="2">
    <source>
        <dbReference type="EMBL" id="TGD77341.1"/>
    </source>
</evidence>
<evidence type="ECO:0000313" key="3">
    <source>
        <dbReference type="Proteomes" id="UP000298284"/>
    </source>
</evidence>
<comment type="caution">
    <text evidence="2">The sequence shown here is derived from an EMBL/GenBank/DDBJ whole genome shotgun (WGS) entry which is preliminary data.</text>
</comment>
<dbReference type="InterPro" id="IPR006026">
    <property type="entry name" value="Peptidase_Metallo"/>
</dbReference>
<accession>A0A4Z0MCV5</accession>
<dbReference type="GO" id="GO:0004222">
    <property type="term" value="F:metalloendopeptidase activity"/>
    <property type="evidence" value="ECO:0007669"/>
    <property type="project" value="InterPro"/>
</dbReference>
<dbReference type="SUPFAM" id="SSF55486">
    <property type="entry name" value="Metalloproteases ('zincins'), catalytic domain"/>
    <property type="match status" value="1"/>
</dbReference>
<dbReference type="SMART" id="SM00235">
    <property type="entry name" value="ZnMc"/>
    <property type="match status" value="1"/>
</dbReference>
<proteinExistence type="predicted"/>
<protein>
    <recommendedName>
        <fullName evidence="1">Peptidase metallopeptidase domain-containing protein</fullName>
    </recommendedName>
</protein>
<dbReference type="Gene3D" id="3.40.390.10">
    <property type="entry name" value="Collagenase (Catalytic Domain)"/>
    <property type="match status" value="1"/>
</dbReference>
<gene>
    <name evidence="2" type="ORF">EU557_23550</name>
</gene>
<dbReference type="InterPro" id="IPR024079">
    <property type="entry name" value="MetalloPept_cat_dom_sf"/>
</dbReference>
<dbReference type="GO" id="GO:0008270">
    <property type="term" value="F:zinc ion binding"/>
    <property type="evidence" value="ECO:0007669"/>
    <property type="project" value="InterPro"/>
</dbReference>
<reference evidence="2 3" key="1">
    <citation type="submission" date="2019-04" db="EMBL/GenBank/DDBJ databases">
        <authorList>
            <person name="Feng G."/>
            <person name="Zhang J."/>
            <person name="Zhu H."/>
        </authorList>
    </citation>
    <scope>NUCLEOTIDE SEQUENCE [LARGE SCALE GENOMIC DNA]</scope>
    <source>
        <strain evidence="2 3">JCM 19491</strain>
    </source>
</reference>
<dbReference type="AlphaFoldDB" id="A0A4Z0MCV5"/>
<dbReference type="GO" id="GO:0006508">
    <property type="term" value="P:proteolysis"/>
    <property type="evidence" value="ECO:0007669"/>
    <property type="project" value="InterPro"/>
</dbReference>
<evidence type="ECO:0000259" key="1">
    <source>
        <dbReference type="SMART" id="SM00235"/>
    </source>
</evidence>
<feature type="domain" description="Peptidase metallopeptidase" evidence="1">
    <location>
        <begin position="86"/>
        <end position="220"/>
    </location>
</feature>
<dbReference type="OrthoDB" id="3669864at2"/>
<dbReference type="EMBL" id="SRKZ01000009">
    <property type="protein sequence ID" value="TGD77341.1"/>
    <property type="molecule type" value="Genomic_DNA"/>
</dbReference>